<name>R7ULE7_CAPTE</name>
<dbReference type="STRING" id="283909.R7ULE7"/>
<dbReference type="FunFam" id="1.10.510.10:FF:000743">
    <property type="entry name" value="Predicted protein"/>
    <property type="match status" value="1"/>
</dbReference>
<accession>R7ULE7</accession>
<dbReference type="InterPro" id="IPR001245">
    <property type="entry name" value="Ser-Thr/Tyr_kinase_cat_dom"/>
</dbReference>
<evidence type="ECO:0000313" key="9">
    <source>
        <dbReference type="EMBL" id="ELU04082.1"/>
    </source>
</evidence>
<dbReference type="EMBL" id="KB302615">
    <property type="protein sequence ID" value="ELU04082.1"/>
    <property type="molecule type" value="Genomic_DNA"/>
</dbReference>
<evidence type="ECO:0000313" key="11">
    <source>
        <dbReference type="Proteomes" id="UP000014760"/>
    </source>
</evidence>
<dbReference type="InterPro" id="IPR008266">
    <property type="entry name" value="Tyr_kinase_AS"/>
</dbReference>
<dbReference type="SUPFAM" id="SSF56112">
    <property type="entry name" value="Protein kinase-like (PK-like)"/>
    <property type="match status" value="1"/>
</dbReference>
<dbReference type="HOGENOM" id="CLU_000288_7_40_1"/>
<dbReference type="PROSITE" id="PS00239">
    <property type="entry name" value="RECEPTOR_TYR_KIN_II"/>
    <property type="match status" value="1"/>
</dbReference>
<dbReference type="PROSITE" id="PS50011">
    <property type="entry name" value="PROTEIN_KINASE_DOM"/>
    <property type="match status" value="1"/>
</dbReference>
<dbReference type="EnsemblMetazoa" id="CapteT93615">
    <property type="protein sequence ID" value="CapteP93615"/>
    <property type="gene ID" value="CapteG93615"/>
</dbReference>
<dbReference type="SMART" id="SM00219">
    <property type="entry name" value="TyrKc"/>
    <property type="match status" value="1"/>
</dbReference>
<dbReference type="PROSITE" id="PS00109">
    <property type="entry name" value="PROTEIN_KINASE_TYR"/>
    <property type="match status" value="1"/>
</dbReference>
<feature type="domain" description="Protein kinase" evidence="8">
    <location>
        <begin position="1"/>
        <end position="236"/>
    </location>
</feature>
<evidence type="ECO:0000259" key="8">
    <source>
        <dbReference type="PROSITE" id="PS50011"/>
    </source>
</evidence>
<keyword evidence="11" id="KW-1185">Reference proteome</keyword>
<evidence type="ECO:0000256" key="3">
    <source>
        <dbReference type="ARBA" id="ARBA00022741"/>
    </source>
</evidence>
<dbReference type="InterPro" id="IPR002011">
    <property type="entry name" value="Tyr_kinase_rcpt_2_CS"/>
</dbReference>
<dbReference type="InterPro" id="IPR000719">
    <property type="entry name" value="Prot_kinase_dom"/>
</dbReference>
<evidence type="ECO:0000256" key="5">
    <source>
        <dbReference type="ARBA" id="ARBA00022840"/>
    </source>
</evidence>
<reference evidence="9 11" key="2">
    <citation type="journal article" date="2013" name="Nature">
        <title>Insights into bilaterian evolution from three spiralian genomes.</title>
        <authorList>
            <person name="Simakov O."/>
            <person name="Marletaz F."/>
            <person name="Cho S.J."/>
            <person name="Edsinger-Gonzales E."/>
            <person name="Havlak P."/>
            <person name="Hellsten U."/>
            <person name="Kuo D.H."/>
            <person name="Larsson T."/>
            <person name="Lv J."/>
            <person name="Arendt D."/>
            <person name="Savage R."/>
            <person name="Osoegawa K."/>
            <person name="de Jong P."/>
            <person name="Grimwood J."/>
            <person name="Chapman J.A."/>
            <person name="Shapiro H."/>
            <person name="Aerts A."/>
            <person name="Otillar R.P."/>
            <person name="Terry A.Y."/>
            <person name="Boore J.L."/>
            <person name="Grigoriev I.V."/>
            <person name="Lindberg D.R."/>
            <person name="Seaver E.C."/>
            <person name="Weisblat D.A."/>
            <person name="Putnam N.H."/>
            <person name="Rokhsar D.S."/>
        </authorList>
    </citation>
    <scope>NUCLEOTIDE SEQUENCE</scope>
    <source>
        <strain evidence="9 11">I ESC-2004</strain>
    </source>
</reference>
<dbReference type="GO" id="GO:0016477">
    <property type="term" value="P:cell migration"/>
    <property type="evidence" value="ECO:0007669"/>
    <property type="project" value="TreeGrafter"/>
</dbReference>
<dbReference type="Gene3D" id="1.10.510.10">
    <property type="entry name" value="Transferase(Phosphotransferase) domain 1"/>
    <property type="match status" value="1"/>
</dbReference>
<dbReference type="GO" id="GO:0005524">
    <property type="term" value="F:ATP binding"/>
    <property type="evidence" value="ECO:0007669"/>
    <property type="project" value="UniProtKB-KW"/>
</dbReference>
<keyword evidence="6" id="KW-0829">Tyrosine-protein kinase</keyword>
<dbReference type="Proteomes" id="UP000014760">
    <property type="component" value="Unassembled WGS sequence"/>
</dbReference>
<dbReference type="GO" id="GO:0004714">
    <property type="term" value="F:transmembrane receptor protein tyrosine kinase activity"/>
    <property type="evidence" value="ECO:0007669"/>
    <property type="project" value="UniProtKB-EC"/>
</dbReference>
<dbReference type="CDD" id="cd00192">
    <property type="entry name" value="PTKc"/>
    <property type="match status" value="1"/>
</dbReference>
<keyword evidence="2" id="KW-0808">Transferase</keyword>
<reference evidence="10" key="3">
    <citation type="submission" date="2015-06" db="UniProtKB">
        <authorList>
            <consortium name="EnsemblMetazoa"/>
        </authorList>
    </citation>
    <scope>IDENTIFICATION</scope>
</reference>
<proteinExistence type="predicted"/>
<evidence type="ECO:0000256" key="6">
    <source>
        <dbReference type="ARBA" id="ARBA00023137"/>
    </source>
</evidence>
<dbReference type="InterPro" id="IPR011009">
    <property type="entry name" value="Kinase-like_dom_sf"/>
</dbReference>
<protein>
    <recommendedName>
        <fullName evidence="1">receptor protein-tyrosine kinase</fullName>
        <ecNumber evidence="1">2.7.10.1</ecNumber>
    </recommendedName>
</protein>
<evidence type="ECO:0000256" key="4">
    <source>
        <dbReference type="ARBA" id="ARBA00022777"/>
    </source>
</evidence>
<dbReference type="PRINTS" id="PR00109">
    <property type="entry name" value="TYRKINASE"/>
</dbReference>
<dbReference type="InterPro" id="IPR050122">
    <property type="entry name" value="RTK"/>
</dbReference>
<dbReference type="PIRSF" id="PIRSF000654">
    <property type="entry name" value="Integrin-linked_kinase"/>
    <property type="match status" value="1"/>
</dbReference>
<dbReference type="EMBL" id="AMQN01001441">
    <property type="status" value="NOT_ANNOTATED_CDS"/>
    <property type="molecule type" value="Genomic_DNA"/>
</dbReference>
<reference evidence="11" key="1">
    <citation type="submission" date="2012-12" db="EMBL/GenBank/DDBJ databases">
        <authorList>
            <person name="Hellsten U."/>
            <person name="Grimwood J."/>
            <person name="Chapman J.A."/>
            <person name="Shapiro H."/>
            <person name="Aerts A."/>
            <person name="Otillar R.P."/>
            <person name="Terry A.Y."/>
            <person name="Boore J.L."/>
            <person name="Simakov O."/>
            <person name="Marletaz F."/>
            <person name="Cho S.-J."/>
            <person name="Edsinger-Gonzales E."/>
            <person name="Havlak P."/>
            <person name="Kuo D.-H."/>
            <person name="Larsson T."/>
            <person name="Lv J."/>
            <person name="Arendt D."/>
            <person name="Savage R."/>
            <person name="Osoegawa K."/>
            <person name="de Jong P."/>
            <person name="Lindberg D.R."/>
            <person name="Seaver E.C."/>
            <person name="Weisblat D.A."/>
            <person name="Putnam N.H."/>
            <person name="Grigoriev I.V."/>
            <person name="Rokhsar D.S."/>
        </authorList>
    </citation>
    <scope>NUCLEOTIDE SEQUENCE</scope>
    <source>
        <strain evidence="11">I ESC-2004</strain>
    </source>
</reference>
<dbReference type="GO" id="GO:0005886">
    <property type="term" value="C:plasma membrane"/>
    <property type="evidence" value="ECO:0007669"/>
    <property type="project" value="TreeGrafter"/>
</dbReference>
<dbReference type="GO" id="GO:0007399">
    <property type="term" value="P:nervous system development"/>
    <property type="evidence" value="ECO:0007669"/>
    <property type="project" value="TreeGrafter"/>
</dbReference>
<evidence type="ECO:0000256" key="1">
    <source>
        <dbReference type="ARBA" id="ARBA00011902"/>
    </source>
</evidence>
<evidence type="ECO:0000313" key="10">
    <source>
        <dbReference type="EnsemblMetazoa" id="CapteP93615"/>
    </source>
</evidence>
<dbReference type="InterPro" id="IPR020635">
    <property type="entry name" value="Tyr_kinase_cat_dom"/>
</dbReference>
<evidence type="ECO:0000256" key="2">
    <source>
        <dbReference type="ARBA" id="ARBA00022679"/>
    </source>
</evidence>
<dbReference type="Pfam" id="PF07714">
    <property type="entry name" value="PK_Tyr_Ser-Thr"/>
    <property type="match status" value="1"/>
</dbReference>
<dbReference type="PANTHER" id="PTHR24416">
    <property type="entry name" value="TYROSINE-PROTEIN KINASE RECEPTOR"/>
    <property type="match status" value="1"/>
</dbReference>
<gene>
    <name evidence="9" type="ORF">CAPTEDRAFT_93615</name>
</gene>
<dbReference type="EC" id="2.7.10.1" evidence="1"/>
<keyword evidence="3" id="KW-0547">Nucleotide-binding</keyword>
<keyword evidence="5" id="KW-0067">ATP-binding</keyword>
<evidence type="ECO:0000256" key="7">
    <source>
        <dbReference type="ARBA" id="ARBA00051243"/>
    </source>
</evidence>
<dbReference type="OrthoDB" id="546826at2759"/>
<dbReference type="GO" id="GO:0007169">
    <property type="term" value="P:cell surface receptor protein tyrosine kinase signaling pathway"/>
    <property type="evidence" value="ECO:0007669"/>
    <property type="project" value="InterPro"/>
</dbReference>
<dbReference type="OMA" id="LENTEFC"/>
<dbReference type="GO" id="GO:0043235">
    <property type="term" value="C:receptor complex"/>
    <property type="evidence" value="ECO:0007669"/>
    <property type="project" value="TreeGrafter"/>
</dbReference>
<comment type="catalytic activity">
    <reaction evidence="7">
        <text>L-tyrosyl-[protein] + ATP = O-phospho-L-tyrosyl-[protein] + ADP + H(+)</text>
        <dbReference type="Rhea" id="RHEA:10596"/>
        <dbReference type="Rhea" id="RHEA-COMP:10136"/>
        <dbReference type="Rhea" id="RHEA-COMP:20101"/>
        <dbReference type="ChEBI" id="CHEBI:15378"/>
        <dbReference type="ChEBI" id="CHEBI:30616"/>
        <dbReference type="ChEBI" id="CHEBI:46858"/>
        <dbReference type="ChEBI" id="CHEBI:61978"/>
        <dbReference type="ChEBI" id="CHEBI:456216"/>
        <dbReference type="EC" id="2.7.10.1"/>
    </reaction>
</comment>
<sequence length="281" mass="32509">MTKHISSSIEYNVTNKDIVQFLEEATLMSNFNHEHVLGLTGVVIRGSHPYVVLPFMENGDLKSFISNDDNMLTVGELIHFGMQIADGMNYLAEKRFVHRDLACRNCMVNRDMVVRVADFGLSRDIYTNDYYRVNTAKRPLPVKWMAVESLESGKFDSKSDVWSFGVVMWELLTRGCQPYPDVDNFDIRTYILCGNRMDRPDYAPDEMYLMMLECWADNPLSRPSFRKIYNRIATFLDESSTKTVLRNKQGQQVPSIAYRGRSFIDVSNTDRLSFDYSQAQF</sequence>
<dbReference type="AlphaFoldDB" id="R7ULE7"/>
<keyword evidence="4" id="KW-0418">Kinase</keyword>
<dbReference type="PANTHER" id="PTHR24416:SF564">
    <property type="entry name" value="MACROPHAGE-STIMULATING PROTEIN RECEPTOR"/>
    <property type="match status" value="1"/>
</dbReference>
<organism evidence="9">
    <name type="scientific">Capitella teleta</name>
    <name type="common">Polychaete worm</name>
    <dbReference type="NCBI Taxonomy" id="283909"/>
    <lineage>
        <taxon>Eukaryota</taxon>
        <taxon>Metazoa</taxon>
        <taxon>Spiralia</taxon>
        <taxon>Lophotrochozoa</taxon>
        <taxon>Annelida</taxon>
        <taxon>Polychaeta</taxon>
        <taxon>Sedentaria</taxon>
        <taxon>Scolecida</taxon>
        <taxon>Capitellidae</taxon>
        <taxon>Capitella</taxon>
    </lineage>
</organism>